<dbReference type="PROSITE" id="PS00028">
    <property type="entry name" value="ZINC_FINGER_C2H2_1"/>
    <property type="match status" value="1"/>
</dbReference>
<keyword evidence="4" id="KW-1185">Reference proteome</keyword>
<dbReference type="EMBL" id="LSMT01000177">
    <property type="protein sequence ID" value="PFX24416.1"/>
    <property type="molecule type" value="Genomic_DNA"/>
</dbReference>
<name>A0A2B4S4U6_STYPI</name>
<protein>
    <submittedName>
        <fullName evidence="3">PiggyBac transposable element-derived protein 1</fullName>
    </submittedName>
</protein>
<dbReference type="AlphaFoldDB" id="A0A2B4S4U6"/>
<keyword evidence="1" id="KW-0479">Metal-binding</keyword>
<dbReference type="PANTHER" id="PTHR46599:SF6">
    <property type="entry name" value="DUAL SPECIFICITY PHOSPHATASE 26"/>
    <property type="match status" value="1"/>
</dbReference>
<dbReference type="InterPro" id="IPR013087">
    <property type="entry name" value="Znf_C2H2_type"/>
</dbReference>
<evidence type="ECO:0000256" key="1">
    <source>
        <dbReference type="PROSITE-ProRule" id="PRU00042"/>
    </source>
</evidence>
<dbReference type="PANTHER" id="PTHR46599">
    <property type="entry name" value="PIGGYBAC TRANSPOSABLE ELEMENT-DERIVED PROTEIN 4"/>
    <property type="match status" value="1"/>
</dbReference>
<dbReference type="OrthoDB" id="5986539at2759"/>
<comment type="caution">
    <text evidence="3">The sequence shown here is derived from an EMBL/GenBank/DDBJ whole genome shotgun (WGS) entry which is preliminary data.</text>
</comment>
<proteinExistence type="predicted"/>
<gene>
    <name evidence="3" type="primary">PGBD1</name>
    <name evidence="3" type="ORF">AWC38_SpisGene10978</name>
</gene>
<organism evidence="3 4">
    <name type="scientific">Stylophora pistillata</name>
    <name type="common">Smooth cauliflower coral</name>
    <dbReference type="NCBI Taxonomy" id="50429"/>
    <lineage>
        <taxon>Eukaryota</taxon>
        <taxon>Metazoa</taxon>
        <taxon>Cnidaria</taxon>
        <taxon>Anthozoa</taxon>
        <taxon>Hexacorallia</taxon>
        <taxon>Scleractinia</taxon>
        <taxon>Astrocoeniina</taxon>
        <taxon>Pocilloporidae</taxon>
        <taxon>Stylophora</taxon>
    </lineage>
</organism>
<dbReference type="Proteomes" id="UP000225706">
    <property type="component" value="Unassembled WGS sequence"/>
</dbReference>
<dbReference type="PROSITE" id="PS50157">
    <property type="entry name" value="ZINC_FINGER_C2H2_2"/>
    <property type="match status" value="1"/>
</dbReference>
<evidence type="ECO:0000259" key="2">
    <source>
        <dbReference type="PROSITE" id="PS50157"/>
    </source>
</evidence>
<dbReference type="STRING" id="50429.A0A2B4S4U6"/>
<dbReference type="InterPro" id="IPR029526">
    <property type="entry name" value="PGBD"/>
</dbReference>
<dbReference type="GO" id="GO:0008270">
    <property type="term" value="F:zinc ion binding"/>
    <property type="evidence" value="ECO:0007669"/>
    <property type="project" value="UniProtKB-KW"/>
</dbReference>
<evidence type="ECO:0000313" key="3">
    <source>
        <dbReference type="EMBL" id="PFX24416.1"/>
    </source>
</evidence>
<keyword evidence="1" id="KW-0863">Zinc-finger</keyword>
<evidence type="ECO:0000313" key="4">
    <source>
        <dbReference type="Proteomes" id="UP000225706"/>
    </source>
</evidence>
<keyword evidence="1" id="KW-0862">Zinc</keyword>
<feature type="domain" description="C2H2-type" evidence="2">
    <location>
        <begin position="43"/>
        <end position="71"/>
    </location>
</feature>
<accession>A0A2B4S4U6</accession>
<sequence length="671" mass="76364">MADSSELFIFGDDFDAILDILEEEEELDEYFTEAADDVEFDDLVCELCSKKCKSKSGLKRHKTAKHKDQNSADSSEKPRETEQFTFEIYCEIIHKAKAKIVGKKLYPSSIREEINTYQTNPANGVSYTEHAPCEETVTMKILNEDVLPLVKSERQMKKYEPVTQGESSPCPSHIELCYTTTESQIRELCGITHAAKCNSIEEAFGFFITPAMADLIALETNREARRKVRQWNDDNPENRREWNEVDSTEIKAFIGLCLYAGLHKSNHEAVSLLWSENEGRPIFTATMSRNRFTSILKFLRFDNRATRQERQADDKLAPFRDLWNLFQVQLPKFYIPGPDLCVDEQLVAFRGRCGFRQYIPSKPAKYGIKIWWCCDSQTCYPLNGEVYLGRQPGQQREVGQGARVVKQLVAPWRRSGRNVTADNFFTSIPLAEDLLKDGLTYVGTIRSNKPHIPDAMKANSTRQVNSSLFGFNDQATLVSYVPKVKQAVLALSTMHHDDQVDGDAQKPEIILYYNSAKSGVDNLDHLATMYTCRRKVNRWPVALFGNVVDVGAVAAFIIWMGNFPPWKISEGKRRRRLFLSELANQLVMPHIRRRALTPTLQAPIRNAMKMVGVDLPPPVQQAQALTSAGKRKRCHLCPRAIDKKVRLACDRCKQPVCPSHSVQQVLCDNCF</sequence>
<dbReference type="Pfam" id="PF13843">
    <property type="entry name" value="DDE_Tnp_1_7"/>
    <property type="match status" value="1"/>
</dbReference>
<reference evidence="4" key="1">
    <citation type="journal article" date="2017" name="bioRxiv">
        <title>Comparative analysis of the genomes of Stylophora pistillata and Acropora digitifera provides evidence for extensive differences between species of corals.</title>
        <authorList>
            <person name="Voolstra C.R."/>
            <person name="Li Y."/>
            <person name="Liew Y.J."/>
            <person name="Baumgarten S."/>
            <person name="Zoccola D."/>
            <person name="Flot J.-F."/>
            <person name="Tambutte S."/>
            <person name="Allemand D."/>
            <person name="Aranda M."/>
        </authorList>
    </citation>
    <scope>NUCLEOTIDE SEQUENCE [LARGE SCALE GENOMIC DNA]</scope>
</reference>